<dbReference type="Proteomes" id="UP000326757">
    <property type="component" value="Unassembled WGS sequence"/>
</dbReference>
<protein>
    <submittedName>
        <fullName evidence="1">Uncharacterized protein</fullName>
    </submittedName>
</protein>
<comment type="caution">
    <text evidence="1">The sequence shown here is derived from an EMBL/GenBank/DDBJ whole genome shotgun (WGS) entry which is preliminary data.</text>
</comment>
<evidence type="ECO:0000313" key="1">
    <source>
        <dbReference type="EMBL" id="KAB8294286.1"/>
    </source>
</evidence>
<accession>A0A5N6JYR1</accession>
<organism evidence="1 2">
    <name type="scientific">Monilinia laxa</name>
    <name type="common">Brown rot fungus</name>
    <name type="synonym">Sclerotinia laxa</name>
    <dbReference type="NCBI Taxonomy" id="61186"/>
    <lineage>
        <taxon>Eukaryota</taxon>
        <taxon>Fungi</taxon>
        <taxon>Dikarya</taxon>
        <taxon>Ascomycota</taxon>
        <taxon>Pezizomycotina</taxon>
        <taxon>Leotiomycetes</taxon>
        <taxon>Helotiales</taxon>
        <taxon>Sclerotiniaceae</taxon>
        <taxon>Monilinia</taxon>
    </lineage>
</organism>
<sequence>MLQFSNLDTLFNLFIIFSWTEEWTGRKNDLYNILDCLLQTRKQDYIRKRKKKLAQAYEIYESLWEMRCDILMRTFGIFDDKRERTC</sequence>
<reference evidence="1 2" key="1">
    <citation type="submission" date="2019-06" db="EMBL/GenBank/DDBJ databases">
        <title>Genome Sequence of the Brown Rot Fungal Pathogen Monilinia laxa.</title>
        <authorList>
            <person name="De Miccolis Angelini R.M."/>
            <person name="Landi L."/>
            <person name="Abate D."/>
            <person name="Pollastro S."/>
            <person name="Romanazzi G."/>
            <person name="Faretra F."/>
        </authorList>
    </citation>
    <scope>NUCLEOTIDE SEQUENCE [LARGE SCALE GENOMIC DNA]</scope>
    <source>
        <strain evidence="1 2">Mlax316</strain>
    </source>
</reference>
<proteinExistence type="predicted"/>
<dbReference type="AlphaFoldDB" id="A0A5N6JYR1"/>
<evidence type="ECO:0000313" key="2">
    <source>
        <dbReference type="Proteomes" id="UP000326757"/>
    </source>
</evidence>
<gene>
    <name evidence="1" type="ORF">EYC80_009712</name>
</gene>
<dbReference type="EMBL" id="VIGI01000011">
    <property type="protein sequence ID" value="KAB8294286.1"/>
    <property type="molecule type" value="Genomic_DNA"/>
</dbReference>
<keyword evidence="2" id="KW-1185">Reference proteome</keyword>
<name>A0A5N6JYR1_MONLA</name>